<evidence type="ECO:0000313" key="2">
    <source>
        <dbReference type="Proteomes" id="UP000663879"/>
    </source>
</evidence>
<name>A0A814F967_9BILA</name>
<organism evidence="1 2">
    <name type="scientific">Brachionus calyciflorus</name>
    <dbReference type="NCBI Taxonomy" id="104777"/>
    <lineage>
        <taxon>Eukaryota</taxon>
        <taxon>Metazoa</taxon>
        <taxon>Spiralia</taxon>
        <taxon>Gnathifera</taxon>
        <taxon>Rotifera</taxon>
        <taxon>Eurotatoria</taxon>
        <taxon>Monogononta</taxon>
        <taxon>Pseudotrocha</taxon>
        <taxon>Ploima</taxon>
        <taxon>Brachionidae</taxon>
        <taxon>Brachionus</taxon>
    </lineage>
</organism>
<evidence type="ECO:0000313" key="1">
    <source>
        <dbReference type="EMBL" id="CAF0982679.1"/>
    </source>
</evidence>
<dbReference type="Proteomes" id="UP000663879">
    <property type="component" value="Unassembled WGS sequence"/>
</dbReference>
<feature type="non-terminal residue" evidence="1">
    <location>
        <position position="55"/>
    </location>
</feature>
<dbReference type="EMBL" id="CAJNOC010003441">
    <property type="protein sequence ID" value="CAF0982679.1"/>
    <property type="molecule type" value="Genomic_DNA"/>
</dbReference>
<proteinExistence type="predicted"/>
<dbReference type="AlphaFoldDB" id="A0A814F967"/>
<reference evidence="1" key="1">
    <citation type="submission" date="2021-02" db="EMBL/GenBank/DDBJ databases">
        <authorList>
            <person name="Nowell W R."/>
        </authorList>
    </citation>
    <scope>NUCLEOTIDE SEQUENCE</scope>
    <source>
        <strain evidence="1">Ploen Becks lab</strain>
    </source>
</reference>
<keyword evidence="2" id="KW-1185">Reference proteome</keyword>
<comment type="caution">
    <text evidence="1">The sequence shown here is derived from an EMBL/GenBank/DDBJ whole genome shotgun (WGS) entry which is preliminary data.</text>
</comment>
<accession>A0A814F967</accession>
<gene>
    <name evidence="1" type="ORF">OXX778_LOCUS15505</name>
</gene>
<sequence>MHDHSMVDHQCSPNRQMYSDHTLGDQLITKATRLQIAFKTYDRMKLLFSKSKEHK</sequence>
<protein>
    <submittedName>
        <fullName evidence="1">Uncharacterized protein</fullName>
    </submittedName>
</protein>